<dbReference type="AlphaFoldDB" id="A0A6L5GCS7"/>
<dbReference type="RefSeq" id="WP_153026637.1">
    <property type="nucleotide sequence ID" value="NZ_WIAO01000025.1"/>
</dbReference>
<organism evidence="2 3">
    <name type="scientific">Glycomyces albidus</name>
    <dbReference type="NCBI Taxonomy" id="2656774"/>
    <lineage>
        <taxon>Bacteria</taxon>
        <taxon>Bacillati</taxon>
        <taxon>Actinomycetota</taxon>
        <taxon>Actinomycetes</taxon>
        <taxon>Glycomycetales</taxon>
        <taxon>Glycomycetaceae</taxon>
        <taxon>Glycomyces</taxon>
    </lineage>
</organism>
<sequence>MTSMTTIKVPTELRDRISKIARSQHTTMAGAVEWAIERAETEQFWAEVRATMTTPEARADILRETEELGGTIGDGLEPEDWSEYE</sequence>
<protein>
    <recommendedName>
        <fullName evidence="4">Ribbon-helix-helix protein, CopG family</fullName>
    </recommendedName>
</protein>
<evidence type="ECO:0000313" key="2">
    <source>
        <dbReference type="EMBL" id="MQM27499.1"/>
    </source>
</evidence>
<dbReference type="Proteomes" id="UP000477750">
    <property type="component" value="Unassembled WGS sequence"/>
</dbReference>
<proteinExistence type="predicted"/>
<evidence type="ECO:0000313" key="3">
    <source>
        <dbReference type="Proteomes" id="UP000477750"/>
    </source>
</evidence>
<name>A0A6L5GCS7_9ACTN</name>
<keyword evidence="3" id="KW-1185">Reference proteome</keyword>
<gene>
    <name evidence="2" type="ORF">GFD30_18275</name>
</gene>
<evidence type="ECO:0008006" key="4">
    <source>
        <dbReference type="Google" id="ProtNLM"/>
    </source>
</evidence>
<evidence type="ECO:0000256" key="1">
    <source>
        <dbReference type="SAM" id="MobiDB-lite"/>
    </source>
</evidence>
<accession>A0A6L5GCS7</accession>
<reference evidence="2 3" key="1">
    <citation type="submission" date="2019-10" db="EMBL/GenBank/DDBJ databases">
        <title>Glycomyces albidus sp. nov., a novel actinomycete isolated from rhizosphere soil of wheat (Triticum aestivum L.).</title>
        <authorList>
            <person name="Qian L."/>
        </authorList>
    </citation>
    <scope>NUCLEOTIDE SEQUENCE [LARGE SCALE GENOMIC DNA]</scope>
    <source>
        <strain evidence="2 3">NEAU-7082</strain>
    </source>
</reference>
<dbReference type="EMBL" id="WIAO01000025">
    <property type="protein sequence ID" value="MQM27499.1"/>
    <property type="molecule type" value="Genomic_DNA"/>
</dbReference>
<feature type="region of interest" description="Disordered" evidence="1">
    <location>
        <begin position="63"/>
        <end position="85"/>
    </location>
</feature>
<comment type="caution">
    <text evidence="2">The sequence shown here is derived from an EMBL/GenBank/DDBJ whole genome shotgun (WGS) entry which is preliminary data.</text>
</comment>
<feature type="compositionally biased region" description="Acidic residues" evidence="1">
    <location>
        <begin position="76"/>
        <end position="85"/>
    </location>
</feature>